<sequence length="361" mass="40387">MGPSGCPNATDGLPYPSRASLAALAVPLILLTVSGNALVIVAALTSRALRAPQNLFLVSLAAADVLVATLVMPFSLANELMGYWYFGRAWCEVYLALDVLFCTASIAHLCAISLDRYWSVTRAVEHNLKRTPRRVKRAVLAVWVVAGVVSFPPLVTVEKETEREEGRPLCKINDDKWYVVSSCVGSFFLPCFVTVLVYVRIYRIAKSRTEARGRKENEGPRKRDVVEKEDEGDGERREKLVGEPAGRNGGAAAAKEDDDVREERLGREPRRRSGGRAGRRPSSSQGPSEPREALHLRPGRRRRSLRRLLVSFFLHVHADRALRHVLRPPDALQVFLLVRLLQQLPQPDHLHRLQPRLQEGF</sequence>
<gene>
    <name evidence="14" type="ORF">Baya_5247</name>
</gene>
<dbReference type="PROSITE" id="PS50262">
    <property type="entry name" value="G_PROTEIN_RECEP_F1_2"/>
    <property type="match status" value="1"/>
</dbReference>
<comment type="caution">
    <text evidence="14">The sequence shown here is derived from an EMBL/GenBank/DDBJ whole genome shotgun (WGS) entry which is preliminary data.</text>
</comment>
<dbReference type="PANTHER" id="PTHR24248:SF174">
    <property type="entry name" value="TYRAMINE_OCTOPAMINE RECEPTOR"/>
    <property type="match status" value="1"/>
</dbReference>
<evidence type="ECO:0000256" key="7">
    <source>
        <dbReference type="ARBA" id="ARBA00023170"/>
    </source>
</evidence>
<evidence type="ECO:0000259" key="13">
    <source>
        <dbReference type="PROSITE" id="PS50262"/>
    </source>
</evidence>
<keyword evidence="7 10" id="KW-0675">Receptor</keyword>
<dbReference type="PROSITE" id="PS00237">
    <property type="entry name" value="G_PROTEIN_RECEP_F1_1"/>
    <property type="match status" value="1"/>
</dbReference>
<evidence type="ECO:0000256" key="9">
    <source>
        <dbReference type="ARBA" id="ARBA00023224"/>
    </source>
</evidence>
<keyword evidence="9 10" id="KW-0807">Transducer</keyword>
<evidence type="ECO:0000256" key="5">
    <source>
        <dbReference type="ARBA" id="ARBA00023040"/>
    </source>
</evidence>
<comment type="subcellular location">
    <subcellularLocation>
        <location evidence="1">Cell membrane</location>
        <topology evidence="1">Multi-pass membrane protein</topology>
    </subcellularLocation>
</comment>
<keyword evidence="6 12" id="KW-0472">Membrane</keyword>
<evidence type="ECO:0000313" key="14">
    <source>
        <dbReference type="EMBL" id="TSK67270.1"/>
    </source>
</evidence>
<keyword evidence="4 12" id="KW-1133">Transmembrane helix</keyword>
<evidence type="ECO:0000256" key="10">
    <source>
        <dbReference type="RuleBase" id="RU000688"/>
    </source>
</evidence>
<dbReference type="GO" id="GO:0051379">
    <property type="term" value="F:epinephrine binding"/>
    <property type="evidence" value="ECO:0007669"/>
    <property type="project" value="TreeGrafter"/>
</dbReference>
<reference evidence="14 15" key="1">
    <citation type="journal article" date="2019" name="Genome Biol. Evol.">
        <title>Whole-Genome Sequencing of the Giant Devil Catfish, Bagarius yarrelli.</title>
        <authorList>
            <person name="Jiang W."/>
            <person name="Lv Y."/>
            <person name="Cheng L."/>
            <person name="Yang K."/>
            <person name="Chao B."/>
            <person name="Wang X."/>
            <person name="Li Y."/>
            <person name="Pan X."/>
            <person name="You X."/>
            <person name="Zhang Y."/>
            <person name="Yang J."/>
            <person name="Li J."/>
            <person name="Zhang X."/>
            <person name="Liu S."/>
            <person name="Sun C."/>
            <person name="Yang J."/>
            <person name="Shi Q."/>
        </authorList>
    </citation>
    <scope>NUCLEOTIDE SEQUENCE [LARGE SCALE GENOMIC DNA]</scope>
    <source>
        <strain evidence="14">JWS20170419001</strain>
        <tissue evidence="14">Muscle</tissue>
    </source>
</reference>
<evidence type="ECO:0000256" key="8">
    <source>
        <dbReference type="ARBA" id="ARBA00023180"/>
    </source>
</evidence>
<dbReference type="OrthoDB" id="5975661at2759"/>
<evidence type="ECO:0000256" key="6">
    <source>
        <dbReference type="ARBA" id="ARBA00023136"/>
    </source>
</evidence>
<feature type="transmembrane region" description="Helical" evidence="12">
    <location>
        <begin position="94"/>
        <end position="118"/>
    </location>
</feature>
<keyword evidence="5 10" id="KW-0297">G-protein coupled receptor</keyword>
<proteinExistence type="inferred from homology"/>
<organism evidence="14 15">
    <name type="scientific">Bagarius yarrelli</name>
    <name type="common">Goonch</name>
    <name type="synonym">Bagrus yarrelli</name>
    <dbReference type="NCBI Taxonomy" id="175774"/>
    <lineage>
        <taxon>Eukaryota</taxon>
        <taxon>Metazoa</taxon>
        <taxon>Chordata</taxon>
        <taxon>Craniata</taxon>
        <taxon>Vertebrata</taxon>
        <taxon>Euteleostomi</taxon>
        <taxon>Actinopterygii</taxon>
        <taxon>Neopterygii</taxon>
        <taxon>Teleostei</taxon>
        <taxon>Ostariophysi</taxon>
        <taxon>Siluriformes</taxon>
        <taxon>Sisoridae</taxon>
        <taxon>Sisorinae</taxon>
        <taxon>Bagarius</taxon>
    </lineage>
</organism>
<dbReference type="GO" id="GO:0005886">
    <property type="term" value="C:plasma membrane"/>
    <property type="evidence" value="ECO:0007669"/>
    <property type="project" value="UniProtKB-SubCell"/>
</dbReference>
<feature type="compositionally biased region" description="Basic and acidic residues" evidence="11">
    <location>
        <begin position="209"/>
        <end position="226"/>
    </location>
</feature>
<evidence type="ECO:0000313" key="15">
    <source>
        <dbReference type="Proteomes" id="UP000319801"/>
    </source>
</evidence>
<feature type="transmembrane region" description="Helical" evidence="12">
    <location>
        <begin position="20"/>
        <end position="43"/>
    </location>
</feature>
<evidence type="ECO:0000256" key="12">
    <source>
        <dbReference type="SAM" id="Phobius"/>
    </source>
</evidence>
<dbReference type="EMBL" id="VCAZ01000018">
    <property type="protein sequence ID" value="TSK67270.1"/>
    <property type="molecule type" value="Genomic_DNA"/>
</dbReference>
<dbReference type="AlphaFoldDB" id="A0A556TTZ1"/>
<keyword evidence="2" id="KW-1003">Cell membrane</keyword>
<evidence type="ECO:0000256" key="11">
    <source>
        <dbReference type="SAM" id="MobiDB-lite"/>
    </source>
</evidence>
<feature type="transmembrane region" description="Helical" evidence="12">
    <location>
        <begin position="55"/>
        <end position="74"/>
    </location>
</feature>
<feature type="region of interest" description="Disordered" evidence="11">
    <location>
        <begin position="209"/>
        <end position="299"/>
    </location>
</feature>
<dbReference type="PRINTS" id="PR00237">
    <property type="entry name" value="GPCRRHODOPSN"/>
</dbReference>
<name>A0A556TTZ1_BAGYA</name>
<dbReference type="Proteomes" id="UP000319801">
    <property type="component" value="Unassembled WGS sequence"/>
</dbReference>
<feature type="transmembrane region" description="Helical" evidence="12">
    <location>
        <begin position="138"/>
        <end position="157"/>
    </location>
</feature>
<dbReference type="Gene3D" id="1.20.1070.10">
    <property type="entry name" value="Rhodopsin 7-helix transmembrane proteins"/>
    <property type="match status" value="1"/>
</dbReference>
<dbReference type="InterPro" id="IPR017452">
    <property type="entry name" value="GPCR_Rhodpsn_7TM"/>
</dbReference>
<evidence type="ECO:0000256" key="2">
    <source>
        <dbReference type="ARBA" id="ARBA00022475"/>
    </source>
</evidence>
<protein>
    <submittedName>
        <fullName evidence="14">Alpha-2A adrenergic receptor</fullName>
    </submittedName>
</protein>
<keyword evidence="8" id="KW-0325">Glycoprotein</keyword>
<dbReference type="PANTHER" id="PTHR24248">
    <property type="entry name" value="ADRENERGIC RECEPTOR-RELATED G-PROTEIN COUPLED RECEPTOR"/>
    <property type="match status" value="1"/>
</dbReference>
<dbReference type="GO" id="GO:0004938">
    <property type="term" value="F:alpha2-adrenergic receptor activity"/>
    <property type="evidence" value="ECO:0007669"/>
    <property type="project" value="TreeGrafter"/>
</dbReference>
<dbReference type="InterPro" id="IPR000276">
    <property type="entry name" value="GPCR_Rhodpsn"/>
</dbReference>
<evidence type="ECO:0000256" key="1">
    <source>
        <dbReference type="ARBA" id="ARBA00004651"/>
    </source>
</evidence>
<comment type="similarity">
    <text evidence="10">Belongs to the G-protein coupled receptor 1 family.</text>
</comment>
<dbReference type="GO" id="GO:0071881">
    <property type="term" value="P:adenylate cyclase-inhibiting adrenergic receptor signaling pathway"/>
    <property type="evidence" value="ECO:0007669"/>
    <property type="project" value="UniProtKB-ARBA"/>
</dbReference>
<feature type="transmembrane region" description="Helical" evidence="12">
    <location>
        <begin position="177"/>
        <end position="199"/>
    </location>
</feature>
<evidence type="ECO:0000256" key="4">
    <source>
        <dbReference type="ARBA" id="ARBA00022989"/>
    </source>
</evidence>
<keyword evidence="3 10" id="KW-0812">Transmembrane</keyword>
<evidence type="ECO:0000256" key="3">
    <source>
        <dbReference type="ARBA" id="ARBA00022692"/>
    </source>
</evidence>
<keyword evidence="15" id="KW-1185">Reference proteome</keyword>
<dbReference type="SUPFAM" id="SSF81321">
    <property type="entry name" value="Family A G protein-coupled receptor-like"/>
    <property type="match status" value="1"/>
</dbReference>
<feature type="compositionally biased region" description="Basic residues" evidence="11">
    <location>
        <begin position="269"/>
        <end position="279"/>
    </location>
</feature>
<dbReference type="Pfam" id="PF00001">
    <property type="entry name" value="7tm_1"/>
    <property type="match status" value="1"/>
</dbReference>
<accession>A0A556TTZ1</accession>
<feature type="domain" description="G-protein coupled receptors family 1 profile" evidence="13">
    <location>
        <begin position="35"/>
        <end position="223"/>
    </location>
</feature>